<proteinExistence type="predicted"/>
<dbReference type="EMBL" id="ON529850">
    <property type="protein sequence ID" value="UTC28174.1"/>
    <property type="molecule type" value="Genomic_DNA"/>
</dbReference>
<gene>
    <name evidence="1" type="ORF">GURKE_01430</name>
</gene>
<evidence type="ECO:0000313" key="1">
    <source>
        <dbReference type="EMBL" id="UTC28174.1"/>
    </source>
</evidence>
<dbReference type="Proteomes" id="UP001055634">
    <property type="component" value="Segment"/>
</dbReference>
<sequence>MTPEIKAAIKLLRKAGWTLEPPETTLTPAAEVKVKVGFTPPDPLTPEIIHASFRLAGFSGDAINHPLSERAYIWRCRFNGAEPGKTPWTWRYASNPTMQALLDRYAAEAGITD</sequence>
<name>A0A9E7SQR5_9CAUD</name>
<accession>A0A9E7SQR5</accession>
<reference evidence="1" key="1">
    <citation type="submission" date="2022-04" db="EMBL/GenBank/DDBJ databases">
        <authorList>
            <person name="Friedrich I."/>
            <person name="Schneider D."/>
            <person name="Poehlein A."/>
            <person name="Hertel R."/>
            <person name="Daniel R."/>
        </authorList>
    </citation>
    <scope>NUCLEOTIDE SEQUENCE</scope>
</reference>
<keyword evidence="2" id="KW-1185">Reference proteome</keyword>
<organism evidence="1 2">
    <name type="scientific">Brevundimonas phage vB_BpoS-Gurke</name>
    <dbReference type="NCBI Taxonomy" id="2948599"/>
    <lineage>
        <taxon>Viruses</taxon>
        <taxon>Duplodnaviria</taxon>
        <taxon>Heunggongvirae</taxon>
        <taxon>Uroviricota</taxon>
        <taxon>Caudoviricetes</taxon>
        <taxon>Jeanschmidtviridae</taxon>
        <taxon>Kikimoravirus</taxon>
        <taxon>Kikimoravirus gurke</taxon>
    </lineage>
</organism>
<protein>
    <submittedName>
        <fullName evidence="1">Uncharacterized protein</fullName>
    </submittedName>
</protein>
<evidence type="ECO:0000313" key="2">
    <source>
        <dbReference type="Proteomes" id="UP001055634"/>
    </source>
</evidence>